<protein>
    <submittedName>
        <fullName evidence="3">GRAM domain-containing protein</fullName>
    </submittedName>
</protein>
<evidence type="ECO:0000313" key="3">
    <source>
        <dbReference type="WBParaSite" id="PEQ_0001111801-mRNA-1"/>
    </source>
</evidence>
<proteinExistence type="predicted"/>
<dbReference type="AlphaFoldDB" id="A0A914RXR1"/>
<evidence type="ECO:0000259" key="1">
    <source>
        <dbReference type="Pfam" id="PF12335"/>
    </source>
</evidence>
<dbReference type="WBParaSite" id="PEQ_0001111801-mRNA-1">
    <property type="protein sequence ID" value="PEQ_0001111801-mRNA-1"/>
    <property type="gene ID" value="PEQ_0001111801"/>
</dbReference>
<organism evidence="2 3">
    <name type="scientific">Parascaris equorum</name>
    <name type="common">Equine roundworm</name>
    <dbReference type="NCBI Taxonomy" id="6256"/>
    <lineage>
        <taxon>Eukaryota</taxon>
        <taxon>Metazoa</taxon>
        <taxon>Ecdysozoa</taxon>
        <taxon>Nematoda</taxon>
        <taxon>Chromadorea</taxon>
        <taxon>Rhabditida</taxon>
        <taxon>Spirurina</taxon>
        <taxon>Ascaridomorpha</taxon>
        <taxon>Ascaridoidea</taxon>
        <taxon>Ascarididae</taxon>
        <taxon>Parascaris</taxon>
    </lineage>
</organism>
<name>A0A914RXR1_PAREQ</name>
<keyword evidence="2" id="KW-1185">Reference proteome</keyword>
<sequence>MKEERLGAVSRRLQVLSSCLHYIFDLKLSDARKQESKEDEHGIAYAMLYLSNIYCRNEQFWEAAFFHDVHRQLRRLYMPIKEDLDCPFSVQENATDTWNLMEEPSGMDLVFDDETVVSESESDVESGFIESDDGDLGNATVKWIRRLIDRICSAAGLEHAQIERLCDEIPGFVALHIDNLEQVYTESKRLSPMHKPKLLQPALLLPSEHVLLGGMRVFLLNDGRSLGNVCGDSPQSLLPAEGAIFLTNYRLVFKGQPCDPFR</sequence>
<accession>A0A914RXR1</accession>
<feature type="domain" description="SBF1/SBF2" evidence="1">
    <location>
        <begin position="57"/>
        <end position="133"/>
    </location>
</feature>
<dbReference type="Pfam" id="PF12335">
    <property type="entry name" value="SBF2"/>
    <property type="match status" value="1"/>
</dbReference>
<dbReference type="Proteomes" id="UP000887564">
    <property type="component" value="Unplaced"/>
</dbReference>
<dbReference type="InterPro" id="IPR022096">
    <property type="entry name" value="SBF1/SBF2"/>
</dbReference>
<evidence type="ECO:0000313" key="2">
    <source>
        <dbReference type="Proteomes" id="UP000887564"/>
    </source>
</evidence>
<reference evidence="3" key="1">
    <citation type="submission" date="2022-11" db="UniProtKB">
        <authorList>
            <consortium name="WormBaseParasite"/>
        </authorList>
    </citation>
    <scope>IDENTIFICATION</scope>
</reference>